<dbReference type="EMBL" id="CP025197">
    <property type="protein sequence ID" value="AUG56850.1"/>
    <property type="molecule type" value="Genomic_DNA"/>
</dbReference>
<gene>
    <name evidence="2" type="ORF">HVS_04565</name>
</gene>
<evidence type="ECO:0000313" key="3">
    <source>
        <dbReference type="Proteomes" id="UP000233534"/>
    </source>
</evidence>
<evidence type="ECO:0000256" key="1">
    <source>
        <dbReference type="SAM" id="Phobius"/>
    </source>
</evidence>
<reference evidence="2 3" key="1">
    <citation type="submission" date="2017-12" db="EMBL/GenBank/DDBJ databases">
        <title>Complete genome sequence of Herbivorax saccincola GGR1, a novel Cellulosome-producing hydrolytic bacterium in a thermophilic biogas plant, established by Illumina and Nanopore MinION sequencing.</title>
        <authorList>
            <person name="Pechtl A."/>
            <person name="Ruckert C."/>
            <person name="Koeck D.E."/>
            <person name="Maus I."/>
            <person name="Winkler A."/>
            <person name="Kalinowski J."/>
            <person name="Puhler A."/>
            <person name="Schwarz W.W."/>
            <person name="Zverlov V.V."/>
            <person name="Schluter A."/>
            <person name="Liebl W."/>
        </authorList>
    </citation>
    <scope>NUCLEOTIDE SEQUENCE [LARGE SCALE GENOMIC DNA]</scope>
    <source>
        <strain evidence="3">SR1</strain>
    </source>
</reference>
<evidence type="ECO:0000313" key="2">
    <source>
        <dbReference type="EMBL" id="AUG56850.1"/>
    </source>
</evidence>
<feature type="transmembrane region" description="Helical" evidence="1">
    <location>
        <begin position="7"/>
        <end position="29"/>
    </location>
</feature>
<organism evidence="2 3">
    <name type="scientific">Acetivibrio saccincola</name>
    <dbReference type="NCBI Taxonomy" id="1677857"/>
    <lineage>
        <taxon>Bacteria</taxon>
        <taxon>Bacillati</taxon>
        <taxon>Bacillota</taxon>
        <taxon>Clostridia</taxon>
        <taxon>Eubacteriales</taxon>
        <taxon>Oscillospiraceae</taxon>
        <taxon>Acetivibrio</taxon>
    </lineage>
</organism>
<keyword evidence="1" id="KW-0472">Membrane</keyword>
<keyword evidence="1" id="KW-0812">Transmembrane</keyword>
<keyword evidence="1" id="KW-1133">Transmembrane helix</keyword>
<dbReference type="RefSeq" id="WP_101299646.1">
    <property type="nucleotide sequence ID" value="NZ_CP025197.1"/>
</dbReference>
<dbReference type="AlphaFoldDB" id="A0A2K9EN08"/>
<name>A0A2K9EN08_9FIRM</name>
<sequence length="240" mass="27723">MTIKQTIIAVAITMLISFGIGISLIFFSLSQNRSPKTTYVSVSTTSTSSITSLPTHNNANYTTATSSTVTSLPTHNNANYTTSTFSTITSLPTPKASVVESKKFEPFRIEFEYVHEYNNYYQGDAYIYNNTDYIISQIYLIIPYYYDFFWIVGNRRYLSEATGGSKYGLSIYEEEAEKREYKQYFLRKKFYIKIEVGTENYRINAKDAYVVSFDAIVDGQKKRFKIDYENQKIVEDKEQN</sequence>
<protein>
    <submittedName>
        <fullName evidence="2">Uncharacterized protein</fullName>
    </submittedName>
</protein>
<accession>A0A2K9EN08</accession>
<dbReference type="KEGG" id="hsc:HVS_04565"/>
<proteinExistence type="predicted"/>
<dbReference type="Proteomes" id="UP000233534">
    <property type="component" value="Chromosome"/>
</dbReference>
<keyword evidence="3" id="KW-1185">Reference proteome</keyword>